<dbReference type="InterPro" id="IPR025646">
    <property type="entry name" value="DUF4350"/>
</dbReference>
<reference evidence="3" key="1">
    <citation type="submission" date="2024-05" db="EMBL/GenBank/DDBJ databases">
        <authorList>
            <person name="Kim S."/>
            <person name="Heo J."/>
            <person name="Choi H."/>
            <person name="Choi Y."/>
            <person name="Kwon S.-W."/>
            <person name="Kim Y."/>
        </authorList>
    </citation>
    <scope>NUCLEOTIDE SEQUENCE</scope>
    <source>
        <strain evidence="3">KACC 23699</strain>
    </source>
</reference>
<accession>A0AAU7JVI4</accession>
<protein>
    <submittedName>
        <fullName evidence="3">DUF4350 domain-containing protein</fullName>
    </submittedName>
</protein>
<evidence type="ECO:0000313" key="3">
    <source>
        <dbReference type="EMBL" id="XBO44437.1"/>
    </source>
</evidence>
<evidence type="ECO:0000256" key="1">
    <source>
        <dbReference type="SAM" id="Phobius"/>
    </source>
</evidence>
<name>A0AAU7JVI4_9MICO</name>
<feature type="transmembrane region" description="Helical" evidence="1">
    <location>
        <begin position="21"/>
        <end position="42"/>
    </location>
</feature>
<dbReference type="RefSeq" id="WP_406831923.1">
    <property type="nucleotide sequence ID" value="NZ_CP157483.1"/>
</dbReference>
<feature type="domain" description="DUF4350" evidence="2">
    <location>
        <begin position="54"/>
        <end position="231"/>
    </location>
</feature>
<evidence type="ECO:0000259" key="2">
    <source>
        <dbReference type="Pfam" id="PF14258"/>
    </source>
</evidence>
<keyword evidence="1" id="KW-1133">Transmembrane helix</keyword>
<gene>
    <name evidence="3" type="ORF">ABEG17_03625</name>
</gene>
<dbReference type="EMBL" id="CP157483">
    <property type="protein sequence ID" value="XBO44437.1"/>
    <property type="molecule type" value="Genomic_DNA"/>
</dbReference>
<dbReference type="AlphaFoldDB" id="A0AAU7JVI4"/>
<keyword evidence="1" id="KW-0812">Transmembrane</keyword>
<dbReference type="Pfam" id="PF14258">
    <property type="entry name" value="DUF4350"/>
    <property type="match status" value="1"/>
</dbReference>
<proteinExistence type="predicted"/>
<sequence>MTLHVWDRADAATGRSTRRRVLWATVLVVVVALVVSAVVLGIRRNAHQGQALDPQNPGREGAQALASVLRDRGVQVDVVRSQGDLVDTPVGAGTTVVVTGTGELSNETAAAMLEHVSGAGRLVLVEPDRFLLTALRLPVDAAGPTTVPDTVTASCTLDGLSPGDRVVGGPQTYVTTGPGATGCFPHDQSFELVAVPASGGRPEVLVLADGALLANSEITAQDHAGVALRMLGHGNRLVWYLPTALDIGVEDTTATSEVPRALGPLVFLAAFGLLALMLWQGRRFGPLVTEPLPAVVKAIETTQSRGRLYRKARDTGRAGAVLRARTAKRLAAYLGLPTGAAPVAIAQAAAAAAQRDPQGVVALFTAPPPTTEAALVALANALTDLEKEVRRA</sequence>
<organism evidence="3">
    <name type="scientific">Pedococcus sp. KACC 23699</name>
    <dbReference type="NCBI Taxonomy" id="3149228"/>
    <lineage>
        <taxon>Bacteria</taxon>
        <taxon>Bacillati</taxon>
        <taxon>Actinomycetota</taxon>
        <taxon>Actinomycetes</taxon>
        <taxon>Micrococcales</taxon>
        <taxon>Intrasporangiaceae</taxon>
        <taxon>Pedococcus</taxon>
    </lineage>
</organism>
<keyword evidence="1" id="KW-0472">Membrane</keyword>